<name>G0VH80_NAUCA</name>
<evidence type="ECO:0000313" key="2">
    <source>
        <dbReference type="Proteomes" id="UP000001640"/>
    </source>
</evidence>
<reference key="2">
    <citation type="submission" date="2011-08" db="EMBL/GenBank/DDBJ databases">
        <title>Genome sequence of Naumovozyma castellii.</title>
        <authorList>
            <person name="Gordon J.L."/>
            <person name="Armisen D."/>
            <person name="Proux-Wera E."/>
            <person name="OhEigeartaigh S.S."/>
            <person name="Byrne K.P."/>
            <person name="Wolfe K.H."/>
        </authorList>
    </citation>
    <scope>NUCLEOTIDE SEQUENCE</scope>
    <source>
        <strain>Type strain:CBS 4309</strain>
    </source>
</reference>
<dbReference type="EMBL" id="HE576757">
    <property type="protein sequence ID" value="CCC70853.1"/>
    <property type="molecule type" value="Genomic_DNA"/>
</dbReference>
<dbReference type="GeneID" id="96904499"/>
<sequence>MVCVRITRDGCTPRCTCSELEKRKQLQECASFEEEWRLNDYYNIMVSRHPVLCNLFDEIHMLYDGDNEDEKENRDATETTLRYKTTEVLIIRGPWVRNRYFLFRFSNSDKWGLEKVVEKKIIEAGGYERLNSILAKEAPPLKSYAPKMDRIYGEEPVRTHQIANLRIASVRSDRLLGKNPPAVLMTGTNDIVNYPFWDIWVHMYEELKRRGEPPTAWQMRRLLIQTNMRVRSTLEEIPYEDQPYKIYRFFSHCNFDVNMNKDVRLNFSGIYSCGLGIYSKVWNVIPCGSKFEDSVKEVEEEVDTGADIVKVANTLMDDEGITETLEPPVMDDERLTRHRRTPTKSGESTYASRTLFKNSSNTRSSLTFRNVSNI</sequence>
<proteinExistence type="predicted"/>
<evidence type="ECO:0000313" key="1">
    <source>
        <dbReference type="EMBL" id="CCC70853.1"/>
    </source>
</evidence>
<reference evidence="1 2" key="1">
    <citation type="journal article" date="2011" name="Proc. Natl. Acad. Sci. U.S.A.">
        <title>Evolutionary erosion of yeast sex chromosomes by mating-type switching accidents.</title>
        <authorList>
            <person name="Gordon J.L."/>
            <person name="Armisen D."/>
            <person name="Proux-Wera E."/>
            <person name="Oheigeartaigh S.S."/>
            <person name="Byrne K.P."/>
            <person name="Wolfe K.H."/>
        </authorList>
    </citation>
    <scope>NUCLEOTIDE SEQUENCE [LARGE SCALE GENOMIC DNA]</scope>
    <source>
        <strain evidence="2">ATCC 76901 / BCRC 22586 / CBS 4309 / NBRC 1992 / NRRL Y-12630</strain>
    </source>
</reference>
<dbReference type="RefSeq" id="XP_003677206.1">
    <property type="nucleotide sequence ID" value="XM_003677158.1"/>
</dbReference>
<protein>
    <submittedName>
        <fullName evidence="1">Uncharacterized protein</fullName>
    </submittedName>
</protein>
<dbReference type="Proteomes" id="UP000001640">
    <property type="component" value="Chromosome 6"/>
</dbReference>
<keyword evidence="2" id="KW-1185">Reference proteome</keyword>
<dbReference type="InParanoid" id="G0VH80"/>
<accession>G0VH80</accession>
<organism evidence="1 2">
    <name type="scientific">Naumovozyma castellii</name>
    <name type="common">Yeast</name>
    <name type="synonym">Saccharomyces castellii</name>
    <dbReference type="NCBI Taxonomy" id="27288"/>
    <lineage>
        <taxon>Eukaryota</taxon>
        <taxon>Fungi</taxon>
        <taxon>Dikarya</taxon>
        <taxon>Ascomycota</taxon>
        <taxon>Saccharomycotina</taxon>
        <taxon>Saccharomycetes</taxon>
        <taxon>Saccharomycetales</taxon>
        <taxon>Saccharomycetaceae</taxon>
        <taxon>Naumovozyma</taxon>
    </lineage>
</organism>
<gene>
    <name evidence="1" type="primary">NCAS0F03690</name>
    <name evidence="1" type="ordered locus">NCAS_0F03690</name>
</gene>
<dbReference type="HOGENOM" id="CLU_774077_0_0_1"/>
<dbReference type="KEGG" id="ncs:NCAS_0F03690"/>
<dbReference type="AlphaFoldDB" id="G0VH80"/>